<evidence type="ECO:0000256" key="4">
    <source>
        <dbReference type="PROSITE-ProRule" id="PRU01343"/>
    </source>
</evidence>
<evidence type="ECO:0000256" key="3">
    <source>
        <dbReference type="ARBA" id="ARBA00022833"/>
    </source>
</evidence>
<sequence>MSISSNSLKVLSTEIVRCYCGELANLKISCTDRNPSRRFYNCKIGKKTGGCNYFRWYDDDDFSSQEKKVICRLLKKIKILERDRARKKFNHHTAYRFVSAAAFMELAME</sequence>
<evidence type="ECO:0000256" key="1">
    <source>
        <dbReference type="ARBA" id="ARBA00022723"/>
    </source>
</evidence>
<evidence type="ECO:0000313" key="7">
    <source>
        <dbReference type="Proteomes" id="UP000823775"/>
    </source>
</evidence>
<organism evidence="6 7">
    <name type="scientific">Datura stramonium</name>
    <name type="common">Jimsonweed</name>
    <name type="synonym">Common thornapple</name>
    <dbReference type="NCBI Taxonomy" id="4076"/>
    <lineage>
        <taxon>Eukaryota</taxon>
        <taxon>Viridiplantae</taxon>
        <taxon>Streptophyta</taxon>
        <taxon>Embryophyta</taxon>
        <taxon>Tracheophyta</taxon>
        <taxon>Spermatophyta</taxon>
        <taxon>Magnoliopsida</taxon>
        <taxon>eudicotyledons</taxon>
        <taxon>Gunneridae</taxon>
        <taxon>Pentapetalae</taxon>
        <taxon>asterids</taxon>
        <taxon>lamiids</taxon>
        <taxon>Solanales</taxon>
        <taxon>Solanaceae</taxon>
        <taxon>Solanoideae</taxon>
        <taxon>Datureae</taxon>
        <taxon>Datura</taxon>
    </lineage>
</organism>
<evidence type="ECO:0000259" key="5">
    <source>
        <dbReference type="PROSITE" id="PS51999"/>
    </source>
</evidence>
<keyword evidence="3" id="KW-0862">Zinc</keyword>
<proteinExistence type="predicted"/>
<dbReference type="EMBL" id="JACEIK010002977">
    <property type="protein sequence ID" value="MCD9639706.1"/>
    <property type="molecule type" value="Genomic_DNA"/>
</dbReference>
<feature type="domain" description="GRF-type" evidence="5">
    <location>
        <begin position="18"/>
        <end position="60"/>
    </location>
</feature>
<name>A0ABS8V036_DATST</name>
<keyword evidence="7" id="KW-1185">Reference proteome</keyword>
<evidence type="ECO:0000256" key="2">
    <source>
        <dbReference type="ARBA" id="ARBA00022771"/>
    </source>
</evidence>
<dbReference type="PANTHER" id="PTHR33248">
    <property type="entry name" value="ZINC ION-BINDING PROTEIN"/>
    <property type="match status" value="1"/>
</dbReference>
<evidence type="ECO:0000313" key="6">
    <source>
        <dbReference type="EMBL" id="MCD9639706.1"/>
    </source>
</evidence>
<dbReference type="Proteomes" id="UP000823775">
    <property type="component" value="Unassembled WGS sequence"/>
</dbReference>
<dbReference type="InterPro" id="IPR010666">
    <property type="entry name" value="Znf_GRF"/>
</dbReference>
<keyword evidence="1" id="KW-0479">Metal-binding</keyword>
<accession>A0ABS8V036</accession>
<dbReference type="Pfam" id="PF06839">
    <property type="entry name" value="Zn_ribbon_GRF"/>
    <property type="match status" value="1"/>
</dbReference>
<keyword evidence="2 4" id="KW-0863">Zinc-finger</keyword>
<comment type="caution">
    <text evidence="6">The sequence shown here is derived from an EMBL/GenBank/DDBJ whole genome shotgun (WGS) entry which is preliminary data.</text>
</comment>
<protein>
    <recommendedName>
        <fullName evidence="5">GRF-type domain-containing protein</fullName>
    </recommendedName>
</protein>
<gene>
    <name evidence="6" type="ORF">HAX54_024412</name>
</gene>
<dbReference type="PROSITE" id="PS51999">
    <property type="entry name" value="ZF_GRF"/>
    <property type="match status" value="1"/>
</dbReference>
<reference evidence="6 7" key="1">
    <citation type="journal article" date="2021" name="BMC Genomics">
        <title>Datura genome reveals duplications of psychoactive alkaloid biosynthetic genes and high mutation rate following tissue culture.</title>
        <authorList>
            <person name="Rajewski A."/>
            <person name="Carter-House D."/>
            <person name="Stajich J."/>
            <person name="Litt A."/>
        </authorList>
    </citation>
    <scope>NUCLEOTIDE SEQUENCE [LARGE SCALE GENOMIC DNA]</scope>
    <source>
        <strain evidence="6">AR-01</strain>
    </source>
</reference>